<dbReference type="AlphaFoldDB" id="A0A5N5WZJ8"/>
<dbReference type="GO" id="GO:0007005">
    <property type="term" value="P:mitochondrion organization"/>
    <property type="evidence" value="ECO:0007669"/>
    <property type="project" value="TreeGrafter"/>
</dbReference>
<accession>A0A5N5WZJ8</accession>
<evidence type="ECO:0000259" key="8">
    <source>
        <dbReference type="Pfam" id="PF17171"/>
    </source>
</evidence>
<dbReference type="EMBL" id="ML732244">
    <property type="protein sequence ID" value="KAB8072560.1"/>
    <property type="molecule type" value="Genomic_DNA"/>
</dbReference>
<dbReference type="CDD" id="cd03078">
    <property type="entry name" value="GST_N_Metaxin1_like"/>
    <property type="match status" value="1"/>
</dbReference>
<keyword evidence="3" id="KW-1000">Mitochondrion outer membrane</keyword>
<keyword evidence="5" id="KW-0496">Mitochondrion</keyword>
<evidence type="ECO:0000256" key="2">
    <source>
        <dbReference type="ARBA" id="ARBA00022448"/>
    </source>
</evidence>
<protein>
    <submittedName>
        <fullName evidence="9">Tom37 C-terminal domain-containing protein</fullName>
    </submittedName>
</protein>
<dbReference type="Pfam" id="PF10568">
    <property type="entry name" value="Tom37"/>
    <property type="match status" value="1"/>
</dbReference>
<evidence type="ECO:0000313" key="10">
    <source>
        <dbReference type="Proteomes" id="UP000326565"/>
    </source>
</evidence>
<feature type="domain" description="Mitochondrial outer membrane transport complex Sam37/metaxin N-terminal" evidence="7">
    <location>
        <begin position="21"/>
        <end position="145"/>
    </location>
</feature>
<evidence type="ECO:0000256" key="4">
    <source>
        <dbReference type="ARBA" id="ARBA00022927"/>
    </source>
</evidence>
<sequence length="433" mass="47587">MVLELHVWGPAFSLPSIEAQCLATIAYFSQAVPKDAWVLVASSDPSVSPTGELPALRNGSTWVSRFRNIVDYLRQYSNGEWDLDGGLNGLQRADSIAFSSFLESRAQALVDLSLYVTSQNYYNKTSPAYGSILQWPNQWILPLKLHAAAKARTEHLGLSSLDLQAIEEQRQREHSAAVAAGQIPPNFIRRPRDTVTGLLGKASQQNQFRLDAVTDELFEPLEQILGEKTYLITGENEGPSGLDCLALGYLSLALVPDVPFSWLRDAMKSKSPRLTVLTERMRQQCYGSSVDVSHAYTPAQNSGSSLPWRAPERARLATLGNTLYNALADSTPILKDIRAQDRLRVAAESPDSGLSEPDGKKLSAFAQGQKKDILVNIAYVVGGLATLVGYMAYEGFFSGGEAEFEYDEDELENDEVHEMEPDSLQVKNILAGL</sequence>
<evidence type="ECO:0000256" key="6">
    <source>
        <dbReference type="ARBA" id="ARBA00023136"/>
    </source>
</evidence>
<dbReference type="PANTHER" id="PTHR12289">
    <property type="entry name" value="METAXIN RELATED"/>
    <property type="match status" value="1"/>
</dbReference>
<reference evidence="9 10" key="1">
    <citation type="submission" date="2019-04" db="EMBL/GenBank/DDBJ databases">
        <title>Friends and foes A comparative genomics study of 23 Aspergillus species from section Flavi.</title>
        <authorList>
            <consortium name="DOE Joint Genome Institute"/>
            <person name="Kjaerbolling I."/>
            <person name="Vesth T."/>
            <person name="Frisvad J.C."/>
            <person name="Nybo J.L."/>
            <person name="Theobald S."/>
            <person name="Kildgaard S."/>
            <person name="Isbrandt T."/>
            <person name="Kuo A."/>
            <person name="Sato A."/>
            <person name="Lyhne E.K."/>
            <person name="Kogle M.E."/>
            <person name="Wiebenga A."/>
            <person name="Kun R.S."/>
            <person name="Lubbers R.J."/>
            <person name="Makela M.R."/>
            <person name="Barry K."/>
            <person name="Chovatia M."/>
            <person name="Clum A."/>
            <person name="Daum C."/>
            <person name="Haridas S."/>
            <person name="He G."/>
            <person name="LaButti K."/>
            <person name="Lipzen A."/>
            <person name="Mondo S."/>
            <person name="Riley R."/>
            <person name="Salamov A."/>
            <person name="Simmons B.A."/>
            <person name="Magnuson J.K."/>
            <person name="Henrissat B."/>
            <person name="Mortensen U.H."/>
            <person name="Larsen T.O."/>
            <person name="Devries R.P."/>
            <person name="Grigoriev I.V."/>
            <person name="Machida M."/>
            <person name="Baker S.E."/>
            <person name="Andersen M.R."/>
        </authorList>
    </citation>
    <scope>NUCLEOTIDE SEQUENCE [LARGE SCALE GENOMIC DNA]</scope>
    <source>
        <strain evidence="9 10">CBS 151.66</strain>
    </source>
</reference>
<organism evidence="9 10">
    <name type="scientific">Aspergillus leporis</name>
    <dbReference type="NCBI Taxonomy" id="41062"/>
    <lineage>
        <taxon>Eukaryota</taxon>
        <taxon>Fungi</taxon>
        <taxon>Dikarya</taxon>
        <taxon>Ascomycota</taxon>
        <taxon>Pezizomycotina</taxon>
        <taxon>Eurotiomycetes</taxon>
        <taxon>Eurotiomycetidae</taxon>
        <taxon>Eurotiales</taxon>
        <taxon>Aspergillaceae</taxon>
        <taxon>Aspergillus</taxon>
        <taxon>Aspergillus subgen. Circumdati</taxon>
    </lineage>
</organism>
<gene>
    <name evidence="9" type="ORF">BDV29DRAFT_177107</name>
</gene>
<dbReference type="GO" id="GO:0015031">
    <property type="term" value="P:protein transport"/>
    <property type="evidence" value="ECO:0007669"/>
    <property type="project" value="UniProtKB-KW"/>
</dbReference>
<keyword evidence="10" id="KW-1185">Reference proteome</keyword>
<dbReference type="OrthoDB" id="5835136at2759"/>
<name>A0A5N5WZJ8_9EURO</name>
<evidence type="ECO:0000259" key="7">
    <source>
        <dbReference type="Pfam" id="PF10568"/>
    </source>
</evidence>
<evidence type="ECO:0000256" key="1">
    <source>
        <dbReference type="ARBA" id="ARBA00004294"/>
    </source>
</evidence>
<dbReference type="Proteomes" id="UP000326565">
    <property type="component" value="Unassembled WGS sequence"/>
</dbReference>
<dbReference type="GO" id="GO:0001401">
    <property type="term" value="C:SAM complex"/>
    <property type="evidence" value="ECO:0007669"/>
    <property type="project" value="InterPro"/>
</dbReference>
<evidence type="ECO:0000256" key="3">
    <source>
        <dbReference type="ARBA" id="ARBA00022787"/>
    </source>
</evidence>
<proteinExistence type="predicted"/>
<dbReference type="InterPro" id="IPR033468">
    <property type="entry name" value="Metaxin_GST"/>
</dbReference>
<dbReference type="InterPro" id="IPR019564">
    <property type="entry name" value="Sam37/metaxin_N"/>
</dbReference>
<dbReference type="InterPro" id="IPR050931">
    <property type="entry name" value="Mito_Protein_Transport_Metaxin"/>
</dbReference>
<dbReference type="Pfam" id="PF17171">
    <property type="entry name" value="GST_C_6"/>
    <property type="match status" value="1"/>
</dbReference>
<keyword evidence="4" id="KW-0653">Protein transport</keyword>
<keyword evidence="6" id="KW-0472">Membrane</keyword>
<keyword evidence="2" id="KW-0813">Transport</keyword>
<dbReference type="PANTHER" id="PTHR12289:SF41">
    <property type="entry name" value="FAILED AXON CONNECTIONS-RELATED"/>
    <property type="match status" value="1"/>
</dbReference>
<evidence type="ECO:0000256" key="5">
    <source>
        <dbReference type="ARBA" id="ARBA00023128"/>
    </source>
</evidence>
<evidence type="ECO:0000313" key="9">
    <source>
        <dbReference type="EMBL" id="KAB8072560.1"/>
    </source>
</evidence>
<comment type="subcellular location">
    <subcellularLocation>
        <location evidence="1">Mitochondrion outer membrane</location>
    </subcellularLocation>
</comment>
<feature type="domain" description="Metaxin glutathione S-transferase" evidence="8">
    <location>
        <begin position="217"/>
        <end position="281"/>
    </location>
</feature>